<keyword evidence="4" id="KW-1185">Reference proteome</keyword>
<keyword evidence="2" id="KW-0472">Membrane</keyword>
<dbReference type="RefSeq" id="XP_033690082.1">
    <property type="nucleotide sequence ID" value="XM_033832730.1"/>
</dbReference>
<accession>A0A6A6IXP0</accession>
<feature type="transmembrane region" description="Helical" evidence="2">
    <location>
        <begin position="123"/>
        <end position="149"/>
    </location>
</feature>
<keyword evidence="2" id="KW-0812">Transmembrane</keyword>
<evidence type="ECO:0000256" key="1">
    <source>
        <dbReference type="SAM" id="MobiDB-lite"/>
    </source>
</evidence>
<feature type="transmembrane region" description="Helical" evidence="2">
    <location>
        <begin position="93"/>
        <end position="111"/>
    </location>
</feature>
<evidence type="ECO:0000313" key="4">
    <source>
        <dbReference type="Proteomes" id="UP000800094"/>
    </source>
</evidence>
<evidence type="ECO:0000256" key="2">
    <source>
        <dbReference type="SAM" id="Phobius"/>
    </source>
</evidence>
<feature type="transmembrane region" description="Helical" evidence="2">
    <location>
        <begin position="53"/>
        <end position="73"/>
    </location>
</feature>
<feature type="region of interest" description="Disordered" evidence="1">
    <location>
        <begin position="1"/>
        <end position="36"/>
    </location>
</feature>
<dbReference type="OrthoDB" id="4358338at2759"/>
<organism evidence="3 4">
    <name type="scientific">Trematosphaeria pertusa</name>
    <dbReference type="NCBI Taxonomy" id="390896"/>
    <lineage>
        <taxon>Eukaryota</taxon>
        <taxon>Fungi</taxon>
        <taxon>Dikarya</taxon>
        <taxon>Ascomycota</taxon>
        <taxon>Pezizomycotina</taxon>
        <taxon>Dothideomycetes</taxon>
        <taxon>Pleosporomycetidae</taxon>
        <taxon>Pleosporales</taxon>
        <taxon>Massarineae</taxon>
        <taxon>Trematosphaeriaceae</taxon>
        <taxon>Trematosphaeria</taxon>
    </lineage>
</organism>
<dbReference type="GeneID" id="54586060"/>
<name>A0A6A6IXP0_9PLEO</name>
<proteinExistence type="predicted"/>
<feature type="compositionally biased region" description="Polar residues" evidence="1">
    <location>
        <begin position="1"/>
        <end position="13"/>
    </location>
</feature>
<evidence type="ECO:0000313" key="3">
    <source>
        <dbReference type="EMBL" id="KAF2255078.1"/>
    </source>
</evidence>
<dbReference type="Proteomes" id="UP000800094">
    <property type="component" value="Unassembled WGS sequence"/>
</dbReference>
<gene>
    <name evidence="3" type="ORF">BU26DRAFT_559703</name>
</gene>
<keyword evidence="2" id="KW-1133">Transmembrane helix</keyword>
<dbReference type="AlphaFoldDB" id="A0A6A6IXP0"/>
<sequence>MTDQQQLSTQTDASDTDSIEELPRDETTDVAASHPKSERTINLGPALVNTRPWQHFLAFVLLAGIDLAMNAAAGRAAASVGARLNRAPVTPKVLRIGALAGITKSALTTFYEVVSRMGVNLAFSILLLLVFMPKELLIAALIAAIPLYFETIRLIEPKPDANGGTS</sequence>
<dbReference type="EMBL" id="ML987190">
    <property type="protein sequence ID" value="KAF2255078.1"/>
    <property type="molecule type" value="Genomic_DNA"/>
</dbReference>
<reference evidence="3" key="1">
    <citation type="journal article" date="2020" name="Stud. Mycol.">
        <title>101 Dothideomycetes genomes: a test case for predicting lifestyles and emergence of pathogens.</title>
        <authorList>
            <person name="Haridas S."/>
            <person name="Albert R."/>
            <person name="Binder M."/>
            <person name="Bloem J."/>
            <person name="Labutti K."/>
            <person name="Salamov A."/>
            <person name="Andreopoulos B."/>
            <person name="Baker S."/>
            <person name="Barry K."/>
            <person name="Bills G."/>
            <person name="Bluhm B."/>
            <person name="Cannon C."/>
            <person name="Castanera R."/>
            <person name="Culley D."/>
            <person name="Daum C."/>
            <person name="Ezra D."/>
            <person name="Gonzalez J."/>
            <person name="Henrissat B."/>
            <person name="Kuo A."/>
            <person name="Liang C."/>
            <person name="Lipzen A."/>
            <person name="Lutzoni F."/>
            <person name="Magnuson J."/>
            <person name="Mondo S."/>
            <person name="Nolan M."/>
            <person name="Ohm R."/>
            <person name="Pangilinan J."/>
            <person name="Park H.-J."/>
            <person name="Ramirez L."/>
            <person name="Alfaro M."/>
            <person name="Sun H."/>
            <person name="Tritt A."/>
            <person name="Yoshinaga Y."/>
            <person name="Zwiers L.-H."/>
            <person name="Turgeon B."/>
            <person name="Goodwin S."/>
            <person name="Spatafora J."/>
            <person name="Crous P."/>
            <person name="Grigoriev I."/>
        </authorList>
    </citation>
    <scope>NUCLEOTIDE SEQUENCE</scope>
    <source>
        <strain evidence="3">CBS 122368</strain>
    </source>
</reference>
<protein>
    <submittedName>
        <fullName evidence="3">Uncharacterized protein</fullName>
    </submittedName>
</protein>